<dbReference type="STRING" id="1123069.ruthe_02217"/>
<evidence type="ECO:0000256" key="10">
    <source>
        <dbReference type="ARBA" id="ARBA00032441"/>
    </source>
</evidence>
<dbReference type="AlphaFoldDB" id="S9QXN5"/>
<dbReference type="EMBL" id="AOLV01000025">
    <property type="protein sequence ID" value="EPX84413.1"/>
    <property type="molecule type" value="Genomic_DNA"/>
</dbReference>
<dbReference type="PANTHER" id="PTHR33540">
    <property type="entry name" value="TRNA THREONYLCARBAMOYLADENOSINE BIOSYNTHESIS PROTEIN TSAE"/>
    <property type="match status" value="1"/>
</dbReference>
<protein>
    <recommendedName>
        <fullName evidence="3">tRNA threonylcarbamoyladenosine biosynthesis protein TsaE</fullName>
    </recommendedName>
    <alternativeName>
        <fullName evidence="10">t(6)A37 threonylcarbamoyladenosine biosynthesis protein TsaE</fullName>
    </alternativeName>
</protein>
<keyword evidence="7" id="KW-0547">Nucleotide-binding</keyword>
<keyword evidence="6" id="KW-0479">Metal-binding</keyword>
<keyword evidence="5" id="KW-0819">tRNA processing</keyword>
<dbReference type="InterPro" id="IPR027417">
    <property type="entry name" value="P-loop_NTPase"/>
</dbReference>
<dbReference type="Gene3D" id="3.40.50.300">
    <property type="entry name" value="P-loop containing nucleotide triphosphate hydrolases"/>
    <property type="match status" value="1"/>
</dbReference>
<evidence type="ECO:0000256" key="7">
    <source>
        <dbReference type="ARBA" id="ARBA00022741"/>
    </source>
</evidence>
<sequence length="153" mass="16104">MTRLAAALARRLGAGDTLLLDGPVGAGKTTFARALIRARLGDPEAEVPSPTFTLVQTYGEGPEAIWHADLYRLSGPEEILETGLADAFGRALCLVEWPGRLGALAPRDALTLRLDHRGPTGDEGRIGVFEGPDPWADRLAGLAQGIPAEAARG</sequence>
<evidence type="ECO:0000256" key="9">
    <source>
        <dbReference type="ARBA" id="ARBA00022842"/>
    </source>
</evidence>
<dbReference type="GO" id="GO:0005737">
    <property type="term" value="C:cytoplasm"/>
    <property type="evidence" value="ECO:0007669"/>
    <property type="project" value="UniProtKB-SubCell"/>
</dbReference>
<comment type="subcellular location">
    <subcellularLocation>
        <location evidence="1">Cytoplasm</location>
    </subcellularLocation>
</comment>
<dbReference type="GO" id="GO:0005524">
    <property type="term" value="F:ATP binding"/>
    <property type="evidence" value="ECO:0007669"/>
    <property type="project" value="UniProtKB-KW"/>
</dbReference>
<evidence type="ECO:0000256" key="4">
    <source>
        <dbReference type="ARBA" id="ARBA00022490"/>
    </source>
</evidence>
<dbReference type="NCBIfam" id="TIGR00150">
    <property type="entry name" value="T6A_YjeE"/>
    <property type="match status" value="1"/>
</dbReference>
<dbReference type="Proteomes" id="UP000015346">
    <property type="component" value="Unassembled WGS sequence"/>
</dbReference>
<evidence type="ECO:0000313" key="12">
    <source>
        <dbReference type="Proteomes" id="UP000015346"/>
    </source>
</evidence>
<dbReference type="InterPro" id="IPR003442">
    <property type="entry name" value="T6A_TsaE"/>
</dbReference>
<dbReference type="RefSeq" id="WP_021098299.1">
    <property type="nucleotide sequence ID" value="NZ_KE557322.1"/>
</dbReference>
<name>S9QXN5_9RHOB</name>
<keyword evidence="12" id="KW-1185">Reference proteome</keyword>
<evidence type="ECO:0000256" key="2">
    <source>
        <dbReference type="ARBA" id="ARBA00007599"/>
    </source>
</evidence>
<evidence type="ECO:0000256" key="6">
    <source>
        <dbReference type="ARBA" id="ARBA00022723"/>
    </source>
</evidence>
<evidence type="ECO:0000256" key="1">
    <source>
        <dbReference type="ARBA" id="ARBA00004496"/>
    </source>
</evidence>
<accession>S9QXN5</accession>
<dbReference type="HOGENOM" id="CLU_087829_4_0_5"/>
<comment type="caution">
    <text evidence="11">The sequence shown here is derived from an EMBL/GenBank/DDBJ whole genome shotgun (WGS) entry which is preliminary data.</text>
</comment>
<evidence type="ECO:0000256" key="5">
    <source>
        <dbReference type="ARBA" id="ARBA00022694"/>
    </source>
</evidence>
<organism evidence="11 12">
    <name type="scientific">Rubellimicrobium thermophilum DSM 16684</name>
    <dbReference type="NCBI Taxonomy" id="1123069"/>
    <lineage>
        <taxon>Bacteria</taxon>
        <taxon>Pseudomonadati</taxon>
        <taxon>Pseudomonadota</taxon>
        <taxon>Alphaproteobacteria</taxon>
        <taxon>Rhodobacterales</taxon>
        <taxon>Roseobacteraceae</taxon>
        <taxon>Rubellimicrobium</taxon>
    </lineage>
</organism>
<dbReference type="PATRIC" id="fig|1123069.3.peg.2191"/>
<keyword evidence="4" id="KW-0963">Cytoplasm</keyword>
<comment type="similarity">
    <text evidence="2">Belongs to the TsaE family.</text>
</comment>
<proteinExistence type="inferred from homology"/>
<dbReference type="GO" id="GO:0046872">
    <property type="term" value="F:metal ion binding"/>
    <property type="evidence" value="ECO:0007669"/>
    <property type="project" value="UniProtKB-KW"/>
</dbReference>
<keyword evidence="9" id="KW-0460">Magnesium</keyword>
<dbReference type="PANTHER" id="PTHR33540:SF2">
    <property type="entry name" value="TRNA THREONYLCARBAMOYLADENOSINE BIOSYNTHESIS PROTEIN TSAE"/>
    <property type="match status" value="1"/>
</dbReference>
<dbReference type="SUPFAM" id="SSF52540">
    <property type="entry name" value="P-loop containing nucleoside triphosphate hydrolases"/>
    <property type="match status" value="1"/>
</dbReference>
<keyword evidence="8" id="KW-0067">ATP-binding</keyword>
<evidence type="ECO:0000256" key="8">
    <source>
        <dbReference type="ARBA" id="ARBA00022840"/>
    </source>
</evidence>
<reference evidence="11 12" key="1">
    <citation type="journal article" date="2013" name="Stand. Genomic Sci.">
        <title>Genome sequence of the reddish-pigmented Rubellimicrobium thermophilum type strain (DSM 16684(T)), a member of the Roseobacter clade.</title>
        <authorList>
            <person name="Fiebig A."/>
            <person name="Riedel T."/>
            <person name="Gronow S."/>
            <person name="Petersen J."/>
            <person name="Klenk H.P."/>
            <person name="Goker M."/>
        </authorList>
    </citation>
    <scope>NUCLEOTIDE SEQUENCE [LARGE SCALE GENOMIC DNA]</scope>
    <source>
        <strain evidence="11 12">DSM 16684</strain>
    </source>
</reference>
<dbReference type="GO" id="GO:0002949">
    <property type="term" value="P:tRNA threonylcarbamoyladenosine modification"/>
    <property type="evidence" value="ECO:0007669"/>
    <property type="project" value="InterPro"/>
</dbReference>
<evidence type="ECO:0000313" key="11">
    <source>
        <dbReference type="EMBL" id="EPX84413.1"/>
    </source>
</evidence>
<evidence type="ECO:0000256" key="3">
    <source>
        <dbReference type="ARBA" id="ARBA00019010"/>
    </source>
</evidence>
<gene>
    <name evidence="11" type="ORF">ruthe_02217</name>
</gene>
<dbReference type="Pfam" id="PF02367">
    <property type="entry name" value="TsaE"/>
    <property type="match status" value="1"/>
</dbReference>